<dbReference type="RefSeq" id="WP_220199704.1">
    <property type="nucleotide sequence ID" value="NZ_BNJF01000009.1"/>
</dbReference>
<keyword evidence="2" id="KW-1185">Reference proteome</keyword>
<dbReference type="AlphaFoldDB" id="A0A8J3ICJ1"/>
<protein>
    <submittedName>
        <fullName evidence="1">Uncharacterized protein</fullName>
    </submittedName>
</protein>
<gene>
    <name evidence="1" type="ORF">KSX_88930</name>
</gene>
<accession>A0A8J3ICJ1</accession>
<proteinExistence type="predicted"/>
<evidence type="ECO:0000313" key="1">
    <source>
        <dbReference type="EMBL" id="GHO50730.1"/>
    </source>
</evidence>
<organism evidence="1 2">
    <name type="scientific">Ktedonospora formicarum</name>
    <dbReference type="NCBI Taxonomy" id="2778364"/>
    <lineage>
        <taxon>Bacteria</taxon>
        <taxon>Bacillati</taxon>
        <taxon>Chloroflexota</taxon>
        <taxon>Ktedonobacteria</taxon>
        <taxon>Ktedonobacterales</taxon>
        <taxon>Ktedonobacteraceae</taxon>
        <taxon>Ktedonospora</taxon>
    </lineage>
</organism>
<dbReference type="Proteomes" id="UP000612362">
    <property type="component" value="Unassembled WGS sequence"/>
</dbReference>
<name>A0A8J3ICJ1_9CHLR</name>
<reference evidence="1" key="1">
    <citation type="submission" date="2020-10" db="EMBL/GenBank/DDBJ databases">
        <title>Taxonomic study of unclassified bacteria belonging to the class Ktedonobacteria.</title>
        <authorList>
            <person name="Yabe S."/>
            <person name="Wang C.M."/>
            <person name="Zheng Y."/>
            <person name="Sakai Y."/>
            <person name="Cavaletti L."/>
            <person name="Monciardini P."/>
            <person name="Donadio S."/>
        </authorList>
    </citation>
    <scope>NUCLEOTIDE SEQUENCE</scope>
    <source>
        <strain evidence="1">SOSP1-1</strain>
    </source>
</reference>
<evidence type="ECO:0000313" key="2">
    <source>
        <dbReference type="Proteomes" id="UP000612362"/>
    </source>
</evidence>
<comment type="caution">
    <text evidence="1">The sequence shown here is derived from an EMBL/GenBank/DDBJ whole genome shotgun (WGS) entry which is preliminary data.</text>
</comment>
<sequence>MFFSGIPPPADANRSLLCASFHQQTFQHPYSPDETRLAPFSRIVNLQLSDIMIRF</sequence>
<dbReference type="EMBL" id="BNJF01000009">
    <property type="protein sequence ID" value="GHO50730.1"/>
    <property type="molecule type" value="Genomic_DNA"/>
</dbReference>